<dbReference type="OrthoDB" id="1194411at2759"/>
<dbReference type="InterPro" id="IPR019557">
    <property type="entry name" value="AminoTfrase-like_pln_mobile"/>
</dbReference>
<organism evidence="3 4">
    <name type="scientific">Carnegiea gigantea</name>
    <dbReference type="NCBI Taxonomy" id="171969"/>
    <lineage>
        <taxon>Eukaryota</taxon>
        <taxon>Viridiplantae</taxon>
        <taxon>Streptophyta</taxon>
        <taxon>Embryophyta</taxon>
        <taxon>Tracheophyta</taxon>
        <taxon>Spermatophyta</taxon>
        <taxon>Magnoliopsida</taxon>
        <taxon>eudicotyledons</taxon>
        <taxon>Gunneridae</taxon>
        <taxon>Pentapetalae</taxon>
        <taxon>Caryophyllales</taxon>
        <taxon>Cactineae</taxon>
        <taxon>Cactaceae</taxon>
        <taxon>Cactoideae</taxon>
        <taxon>Echinocereeae</taxon>
        <taxon>Carnegiea</taxon>
    </lineage>
</organism>
<reference evidence="3" key="1">
    <citation type="submission" date="2022-04" db="EMBL/GenBank/DDBJ databases">
        <title>Carnegiea gigantea Genome sequencing and assembly v2.</title>
        <authorList>
            <person name="Copetti D."/>
            <person name="Sanderson M.J."/>
            <person name="Burquez A."/>
            <person name="Wojciechowski M.F."/>
        </authorList>
    </citation>
    <scope>NUCLEOTIDE SEQUENCE</scope>
    <source>
        <strain evidence="3">SGP5-SGP5p</strain>
        <tissue evidence="3">Aerial part</tissue>
    </source>
</reference>
<comment type="caution">
    <text evidence="3">The sequence shown here is derived from an EMBL/GenBank/DDBJ whole genome shotgun (WGS) entry which is preliminary data.</text>
</comment>
<proteinExistence type="predicted"/>
<accession>A0A9Q1JZS8</accession>
<dbReference type="PANTHER" id="PTHR36607:SF20">
    <property type="entry name" value="AMINOTRANSFERASE-LIKE PLANT MOBILE DOMAIN-CONTAINING PROTEIN"/>
    <property type="match status" value="1"/>
</dbReference>
<dbReference type="AlphaFoldDB" id="A0A9Q1JZS8"/>
<name>A0A9Q1JZS8_9CARY</name>
<evidence type="ECO:0000313" key="3">
    <source>
        <dbReference type="EMBL" id="KAJ8434134.1"/>
    </source>
</evidence>
<dbReference type="PANTHER" id="PTHR36607">
    <property type="entry name" value="1,2-DIHYDROXY-3-KETO-5-METHYLTHIOPENTENE DIOXYGENASE 4"/>
    <property type="match status" value="1"/>
</dbReference>
<evidence type="ECO:0000313" key="4">
    <source>
        <dbReference type="Proteomes" id="UP001153076"/>
    </source>
</evidence>
<evidence type="ECO:0000259" key="2">
    <source>
        <dbReference type="Pfam" id="PF10536"/>
    </source>
</evidence>
<keyword evidence="1" id="KW-0175">Coiled coil</keyword>
<feature type="coiled-coil region" evidence="1">
    <location>
        <begin position="293"/>
        <end position="344"/>
    </location>
</feature>
<keyword evidence="4" id="KW-1185">Reference proteome</keyword>
<evidence type="ECO:0000256" key="1">
    <source>
        <dbReference type="SAM" id="Coils"/>
    </source>
</evidence>
<sequence length="394" mass="45134">MGIYGVVDVSCYPYHFDRDLWGPLTNTLHHGAGEVGIFLYDLERIASLPILGNVYEEFLPHNEDLMDDEKFSPTVLELLRTHAELCRFRSEQSTSSSPPRISQRVRPLTLNVTNIGELAIFLAFWLSRFVLPYHNEVIRPKTFVMASLMAKGQKISLTPTVLGYIYYGLGQVTSHPNNPGRANPCSPIHYVVGWLAEVFSTLYVHRLDSECPVDYPTLIRYAGIQDSTQALLANRVRVFRSVKILDSLVDESHLSTVEEAFNTAEIVAKMEGLVDIERLRFLSSQDSAYTSDIAHMEDNLKELSSETLELELSEKEILKEEERLRKMRKDLMNQKQKLITTEEDLRASLHFKRKKKERLQVELAEAGVTKLQVLEKETHQLNNLVNSIVFFNKY</sequence>
<dbReference type="EMBL" id="JAKOGI010000497">
    <property type="protein sequence ID" value="KAJ8434134.1"/>
    <property type="molecule type" value="Genomic_DNA"/>
</dbReference>
<protein>
    <recommendedName>
        <fullName evidence="2">Aminotransferase-like plant mobile domain-containing protein</fullName>
    </recommendedName>
</protein>
<feature type="domain" description="Aminotransferase-like plant mobile" evidence="2">
    <location>
        <begin position="2"/>
        <end position="229"/>
    </location>
</feature>
<dbReference type="Proteomes" id="UP001153076">
    <property type="component" value="Unassembled WGS sequence"/>
</dbReference>
<gene>
    <name evidence="3" type="ORF">Cgig2_000854</name>
</gene>
<dbReference type="Pfam" id="PF10536">
    <property type="entry name" value="PMD"/>
    <property type="match status" value="1"/>
</dbReference>